<gene>
    <name evidence="2" type="ORF">PPACK8108_LOCUS2145</name>
</gene>
<dbReference type="PANTHER" id="PTHR13156:SF0">
    <property type="entry name" value="NADH DEHYDROGENASE [UBIQUINONE] IRON-SULFUR PROTEIN 6, MITOCHONDRIAL"/>
    <property type="match status" value="1"/>
</dbReference>
<dbReference type="GO" id="GO:0005739">
    <property type="term" value="C:mitochondrion"/>
    <property type="evidence" value="ECO:0007669"/>
    <property type="project" value="GOC"/>
</dbReference>
<evidence type="ECO:0000259" key="1">
    <source>
        <dbReference type="Pfam" id="PF10276"/>
    </source>
</evidence>
<reference evidence="2" key="1">
    <citation type="submission" date="2022-06" db="EMBL/GenBank/DDBJ databases">
        <authorList>
            <consortium name="SYNGENTA / RWTH Aachen University"/>
        </authorList>
    </citation>
    <scope>NUCLEOTIDE SEQUENCE</scope>
</reference>
<accession>A0AAV0AH87</accession>
<dbReference type="AlphaFoldDB" id="A0AAV0AH87"/>
<dbReference type="GO" id="GO:0006120">
    <property type="term" value="P:mitochondrial electron transport, NADH to ubiquinone"/>
    <property type="evidence" value="ECO:0007669"/>
    <property type="project" value="TreeGrafter"/>
</dbReference>
<dbReference type="PANTHER" id="PTHR13156">
    <property type="entry name" value="NADH-UBIQUINONE OXIDOREDUCTASE 13 KD-A SUBUNIT"/>
    <property type="match status" value="1"/>
</dbReference>
<dbReference type="Pfam" id="PF10276">
    <property type="entry name" value="zf-CHCC"/>
    <property type="match status" value="1"/>
</dbReference>
<proteinExistence type="predicted"/>
<evidence type="ECO:0000313" key="3">
    <source>
        <dbReference type="Proteomes" id="UP001153365"/>
    </source>
</evidence>
<organism evidence="2 3">
    <name type="scientific">Phakopsora pachyrhizi</name>
    <name type="common">Asian soybean rust disease fungus</name>
    <dbReference type="NCBI Taxonomy" id="170000"/>
    <lineage>
        <taxon>Eukaryota</taxon>
        <taxon>Fungi</taxon>
        <taxon>Dikarya</taxon>
        <taxon>Basidiomycota</taxon>
        <taxon>Pucciniomycotina</taxon>
        <taxon>Pucciniomycetes</taxon>
        <taxon>Pucciniales</taxon>
        <taxon>Phakopsoraceae</taxon>
        <taxon>Phakopsora</taxon>
    </lineage>
</organism>
<keyword evidence="3" id="KW-1185">Reference proteome</keyword>
<feature type="domain" description="Zinc finger CHCC-type" evidence="1">
    <location>
        <begin position="112"/>
        <end position="147"/>
    </location>
</feature>
<dbReference type="EMBL" id="CALTRL010000367">
    <property type="protein sequence ID" value="CAH7667720.1"/>
    <property type="molecule type" value="Genomic_DNA"/>
</dbReference>
<dbReference type="Proteomes" id="UP001153365">
    <property type="component" value="Unassembled WGS sequence"/>
</dbReference>
<dbReference type="InterPro" id="IPR019401">
    <property type="entry name" value="Znf_CHCC"/>
</dbReference>
<evidence type="ECO:0000313" key="2">
    <source>
        <dbReference type="EMBL" id="CAH7667720.1"/>
    </source>
</evidence>
<sequence length="155" mass="17418">MFINGSVSRLNSQTLSISHQINCLIKHKNYLTVRRNLWSLITSLTSQDTTVKTRVDGAQSPNRIQAWSRNQRSRSQAMVGPRFEQTSMVQQPFPMSAIELIDQQPVRMVSSRIAVCDGGGGALGHPKVFINLDKPGFHTCGYCGLRFQLFIDQDH</sequence>
<name>A0AAV0AH87_PHAPC</name>
<dbReference type="Gene3D" id="2.60.260.40">
    <property type="entry name" value="q5lls5 like domains"/>
    <property type="match status" value="1"/>
</dbReference>
<protein>
    <submittedName>
        <fullName evidence="2">NADH:ubiquinone oxidoreductase 18.4kD subunit</fullName>
    </submittedName>
</protein>
<dbReference type="FunFam" id="2.60.260.40:FF:000003">
    <property type="entry name" value="NADH dehydrogenase [ubiquinone] iron-sulfur protein 6, mitochondrial"/>
    <property type="match status" value="1"/>
</dbReference>
<comment type="caution">
    <text evidence="2">The sequence shown here is derived from an EMBL/GenBank/DDBJ whole genome shotgun (WGS) entry which is preliminary data.</text>
</comment>